<dbReference type="Proteomes" id="UP000184267">
    <property type="component" value="Unassembled WGS sequence"/>
</dbReference>
<protein>
    <submittedName>
        <fullName evidence="2">Uncharacterized protein</fullName>
    </submittedName>
</protein>
<dbReference type="STRING" id="154538.A0A1M2VUX1"/>
<keyword evidence="3" id="KW-1185">Reference proteome</keyword>
<name>A0A1M2VUX1_TRAPU</name>
<accession>A0A1M2VUX1</accession>
<sequence length="206" mass="23935">MAEQNNFAMRRSMPARGHATAPTFDSSEPRNLRRFFQDLETLFEITGVTDPKQQKKWVTRYVPIKESEFYEEMAEFKDETKTFEEFRSAIYAAHPGASETRKFSNAEVDQLVESRSRAPITTSSELGEFYRPFYAMTSYLIQQNKMSAFEQSRLFVRGLCNPLRDQVSQRLQLKDPDHHLDEAYELAKVYEAAKFILHGTTAASYQ</sequence>
<feature type="non-terminal residue" evidence="2">
    <location>
        <position position="206"/>
    </location>
</feature>
<evidence type="ECO:0000313" key="2">
    <source>
        <dbReference type="EMBL" id="OJT11358.1"/>
    </source>
</evidence>
<organism evidence="2 3">
    <name type="scientific">Trametes pubescens</name>
    <name type="common">White-rot fungus</name>
    <dbReference type="NCBI Taxonomy" id="154538"/>
    <lineage>
        <taxon>Eukaryota</taxon>
        <taxon>Fungi</taxon>
        <taxon>Dikarya</taxon>
        <taxon>Basidiomycota</taxon>
        <taxon>Agaricomycotina</taxon>
        <taxon>Agaricomycetes</taxon>
        <taxon>Polyporales</taxon>
        <taxon>Polyporaceae</taxon>
        <taxon>Trametes</taxon>
    </lineage>
</organism>
<dbReference type="OMA" id="MEDECIW"/>
<evidence type="ECO:0000256" key="1">
    <source>
        <dbReference type="SAM" id="MobiDB-lite"/>
    </source>
</evidence>
<feature type="region of interest" description="Disordered" evidence="1">
    <location>
        <begin position="1"/>
        <end position="27"/>
    </location>
</feature>
<proteinExistence type="predicted"/>
<gene>
    <name evidence="2" type="ORF">TRAPUB_12123</name>
</gene>
<dbReference type="EMBL" id="MNAD01000652">
    <property type="protein sequence ID" value="OJT11358.1"/>
    <property type="molecule type" value="Genomic_DNA"/>
</dbReference>
<evidence type="ECO:0000313" key="3">
    <source>
        <dbReference type="Proteomes" id="UP000184267"/>
    </source>
</evidence>
<dbReference type="OrthoDB" id="3260031at2759"/>
<reference evidence="2 3" key="1">
    <citation type="submission" date="2016-10" db="EMBL/GenBank/DDBJ databases">
        <title>Genome sequence of the basidiomycete white-rot fungus Trametes pubescens.</title>
        <authorList>
            <person name="Makela M.R."/>
            <person name="Granchi Z."/>
            <person name="Peng M."/>
            <person name="De Vries R.P."/>
            <person name="Grigoriev I."/>
            <person name="Riley R."/>
            <person name="Hilden K."/>
        </authorList>
    </citation>
    <scope>NUCLEOTIDE SEQUENCE [LARGE SCALE GENOMIC DNA]</scope>
    <source>
        <strain evidence="2 3">FBCC735</strain>
    </source>
</reference>
<dbReference type="AlphaFoldDB" id="A0A1M2VUX1"/>
<comment type="caution">
    <text evidence="2">The sequence shown here is derived from an EMBL/GenBank/DDBJ whole genome shotgun (WGS) entry which is preliminary data.</text>
</comment>